<keyword evidence="1" id="KW-0732">Signal</keyword>
<reference evidence="3" key="1">
    <citation type="journal article" date="2017" name="Proc. Natl. Acad. Sci. U.S.A.">
        <title>Simulation of Deepwater Horizon oil plume reveals substrate specialization within a complex community of hydrocarbon-degraders.</title>
        <authorList>
            <person name="Hu P."/>
            <person name="Dubinsky E.A."/>
            <person name="Probst A.J."/>
            <person name="Wang J."/>
            <person name="Sieber C.M.K."/>
            <person name="Tom L.M."/>
            <person name="Gardinali P."/>
            <person name="Banfield J.F."/>
            <person name="Atlas R.M."/>
            <person name="Andersen G.L."/>
        </authorList>
    </citation>
    <scope>NUCLEOTIDE SEQUENCE [LARGE SCALE GENOMIC DNA]</scope>
</reference>
<feature type="signal peptide" evidence="1">
    <location>
        <begin position="1"/>
        <end position="21"/>
    </location>
</feature>
<dbReference type="AlphaFoldDB" id="A0A1Y5FE29"/>
<dbReference type="Proteomes" id="UP000196531">
    <property type="component" value="Unassembled WGS sequence"/>
</dbReference>
<accession>A0A1Y5FE29</accession>
<dbReference type="Gene3D" id="1.25.40.10">
    <property type="entry name" value="Tetratricopeptide repeat domain"/>
    <property type="match status" value="1"/>
</dbReference>
<evidence type="ECO:0000256" key="1">
    <source>
        <dbReference type="SAM" id="SignalP"/>
    </source>
</evidence>
<dbReference type="EMBL" id="MAAO01000006">
    <property type="protein sequence ID" value="OUR97229.1"/>
    <property type="molecule type" value="Genomic_DNA"/>
</dbReference>
<evidence type="ECO:0000313" key="2">
    <source>
        <dbReference type="EMBL" id="OUR97229.1"/>
    </source>
</evidence>
<protein>
    <submittedName>
        <fullName evidence="2">Uncharacterized protein</fullName>
    </submittedName>
</protein>
<proteinExistence type="predicted"/>
<feature type="chain" id="PRO_5012260753" evidence="1">
    <location>
        <begin position="22"/>
        <end position="472"/>
    </location>
</feature>
<dbReference type="InterPro" id="IPR011990">
    <property type="entry name" value="TPR-like_helical_dom_sf"/>
</dbReference>
<name>A0A1Y5FE29_9BACT</name>
<sequence>MKRLVNLTYSLCLLLCISTNAKPPIIDISKLKELDVEWELLSELEIREFNERKNIQKRMENLDLLVKAKQLIIAGDTEAADFYLNKVEATNRSIRFIKARYKALVAFIDEDYEKSLKLLEGVAFNENKYYEKICLLKVINELATNNNANLYNEFDGCLKLTFKYSMNEHYWLTTIFKLKFDREETLKGATLADSHYVLQSKEFVRIWLKSGIYLNKEYLVLKLIKSLPESYYRSKRIRELIGLIYFRTGNKKKAMSFIEDIETPNSENMKGNFHLQQKKYELAFGHYQLALKRKKNSINALERSLPLVWILKQWDQGLKLLERLIKKDLPERKKLTLNTLFKMRQDRYKETQRQLNVLDIMFKEQLPFELDQMMTYVGLRNHDTFQYVKYANKICKAMDGIGCWILMQSITWENIGQTIERDEEVHSAISESIEDMKKTPVINSIDELPTIDQRDIEELDSELIKIDPTETL</sequence>
<dbReference type="SUPFAM" id="SSF48452">
    <property type="entry name" value="TPR-like"/>
    <property type="match status" value="1"/>
</dbReference>
<comment type="caution">
    <text evidence="2">The sequence shown here is derived from an EMBL/GenBank/DDBJ whole genome shotgun (WGS) entry which is preliminary data.</text>
</comment>
<gene>
    <name evidence="2" type="ORF">A9Q84_12955</name>
</gene>
<evidence type="ECO:0000313" key="3">
    <source>
        <dbReference type="Proteomes" id="UP000196531"/>
    </source>
</evidence>
<organism evidence="2 3">
    <name type="scientific">Halobacteriovorax marinus</name>
    <dbReference type="NCBI Taxonomy" id="97084"/>
    <lineage>
        <taxon>Bacteria</taxon>
        <taxon>Pseudomonadati</taxon>
        <taxon>Bdellovibrionota</taxon>
        <taxon>Bacteriovoracia</taxon>
        <taxon>Bacteriovoracales</taxon>
        <taxon>Halobacteriovoraceae</taxon>
        <taxon>Halobacteriovorax</taxon>
    </lineage>
</organism>